<dbReference type="PANTHER" id="PTHR31315:SF1">
    <property type="entry name" value="PROTEIN SIP5"/>
    <property type="match status" value="1"/>
</dbReference>
<dbReference type="EMBL" id="BQMJ01000052">
    <property type="protein sequence ID" value="GJQ14180.1"/>
    <property type="molecule type" value="Genomic_DNA"/>
</dbReference>
<feature type="domain" description="RING-type" evidence="3">
    <location>
        <begin position="147"/>
        <end position="188"/>
    </location>
</feature>
<gene>
    <name evidence="4" type="ORF">GpartN1_g5971.t1</name>
</gene>
<keyword evidence="1" id="KW-0862">Zinc</keyword>
<dbReference type="PANTHER" id="PTHR31315">
    <property type="entry name" value="PROTEIN SIP5"/>
    <property type="match status" value="1"/>
</dbReference>
<evidence type="ECO:0000259" key="3">
    <source>
        <dbReference type="PROSITE" id="PS50089"/>
    </source>
</evidence>
<evidence type="ECO:0000313" key="5">
    <source>
        <dbReference type="Proteomes" id="UP001061958"/>
    </source>
</evidence>
<dbReference type="AlphaFoldDB" id="A0A9C7Q195"/>
<dbReference type="GO" id="GO:0008270">
    <property type="term" value="F:zinc ion binding"/>
    <property type="evidence" value="ECO:0007669"/>
    <property type="project" value="UniProtKB-KW"/>
</dbReference>
<dbReference type="OrthoDB" id="21471at2759"/>
<evidence type="ECO:0000256" key="1">
    <source>
        <dbReference type="PROSITE-ProRule" id="PRU00175"/>
    </source>
</evidence>
<dbReference type="InterPro" id="IPR001841">
    <property type="entry name" value="Znf_RING"/>
</dbReference>
<dbReference type="GO" id="GO:0005737">
    <property type="term" value="C:cytoplasm"/>
    <property type="evidence" value="ECO:0007669"/>
    <property type="project" value="TreeGrafter"/>
</dbReference>
<feature type="compositionally biased region" description="Basic residues" evidence="2">
    <location>
        <begin position="66"/>
        <end position="88"/>
    </location>
</feature>
<name>A0A9C7Q195_9RHOD</name>
<dbReference type="PROSITE" id="PS50089">
    <property type="entry name" value="ZF_RING_2"/>
    <property type="match status" value="1"/>
</dbReference>
<dbReference type="InterPro" id="IPR013083">
    <property type="entry name" value="Znf_RING/FYVE/PHD"/>
</dbReference>
<keyword evidence="1" id="KW-0479">Metal-binding</keyword>
<reference evidence="4" key="1">
    <citation type="journal article" date="2022" name="Proc. Natl. Acad. Sci. U.S.A.">
        <title>Life cycle and functional genomics of the unicellular red alga Galdieria for elucidating algal and plant evolution and industrial use.</title>
        <authorList>
            <person name="Hirooka S."/>
            <person name="Itabashi T."/>
            <person name="Ichinose T.M."/>
            <person name="Onuma R."/>
            <person name="Fujiwara T."/>
            <person name="Yamashita S."/>
            <person name="Jong L.W."/>
            <person name="Tomita R."/>
            <person name="Iwane A.H."/>
            <person name="Miyagishima S.Y."/>
        </authorList>
    </citation>
    <scope>NUCLEOTIDE SEQUENCE</scope>
    <source>
        <strain evidence="4">NBRC 102759</strain>
    </source>
</reference>
<protein>
    <recommendedName>
        <fullName evidence="3">RING-type domain-containing protein</fullName>
    </recommendedName>
</protein>
<evidence type="ECO:0000313" key="4">
    <source>
        <dbReference type="EMBL" id="GJQ14180.1"/>
    </source>
</evidence>
<reference evidence="4" key="2">
    <citation type="submission" date="2022-01" db="EMBL/GenBank/DDBJ databases">
        <authorList>
            <person name="Hirooka S."/>
            <person name="Miyagishima S.Y."/>
        </authorList>
    </citation>
    <scope>NUCLEOTIDE SEQUENCE</scope>
    <source>
        <strain evidence="4">NBRC 102759</strain>
    </source>
</reference>
<sequence>MGNSPSSAVWDFNSNRPLGQYIRRSESSLRFPIAREDQAANSRQSSGSRRASSTSARGSNTTIPRHVPRRVTRRNHSPSRHSVHRASRTSRLALERLMAETRRMHHGGDGGESKWTETKVKQLVDSKSLAPRDRGTDEPIGENLDECPICFAYFPMLNTTCCCNKTLCTNCFLHIQRYGKRKSCPFCNQSKLEVMFFGPRTDEERFLEYVEDISLELRKRASLKEETECPSKKDAVLQTDDNFIQFDSEEDKRNSSLSHLSTPLLERVRERLILSNDTDYYDTKGWSFQSICNILQQEEISEEDLAIIIALHRSYMEQKSKSRQNGSEKKDESPGESSHSEHLVDMDEDDSSFLDIFSLSASSSDLGRSLWSSSCPTQLNQLTQQTFCDEYSGATGDSCRLVDVEDPERSESTTFYLDVPPISPSLHFVSKSQSSERQEQLDV</sequence>
<comment type="caution">
    <text evidence="4">The sequence shown here is derived from an EMBL/GenBank/DDBJ whole genome shotgun (WGS) entry which is preliminary data.</text>
</comment>
<keyword evidence="1" id="KW-0863">Zinc-finger</keyword>
<accession>A0A9C7Q195</accession>
<organism evidence="4 5">
    <name type="scientific">Galdieria partita</name>
    <dbReference type="NCBI Taxonomy" id="83374"/>
    <lineage>
        <taxon>Eukaryota</taxon>
        <taxon>Rhodophyta</taxon>
        <taxon>Bangiophyceae</taxon>
        <taxon>Galdieriales</taxon>
        <taxon>Galdieriaceae</taxon>
        <taxon>Galdieria</taxon>
    </lineage>
</organism>
<feature type="compositionally biased region" description="Low complexity" evidence="2">
    <location>
        <begin position="39"/>
        <end position="61"/>
    </location>
</feature>
<feature type="region of interest" description="Disordered" evidence="2">
    <location>
        <begin position="318"/>
        <end position="344"/>
    </location>
</feature>
<proteinExistence type="predicted"/>
<dbReference type="InterPro" id="IPR039301">
    <property type="entry name" value="Sip5/DA2"/>
</dbReference>
<evidence type="ECO:0000256" key="2">
    <source>
        <dbReference type="SAM" id="MobiDB-lite"/>
    </source>
</evidence>
<dbReference type="SUPFAM" id="SSF57850">
    <property type="entry name" value="RING/U-box"/>
    <property type="match status" value="1"/>
</dbReference>
<feature type="region of interest" description="Disordered" evidence="2">
    <location>
        <begin position="36"/>
        <end position="91"/>
    </location>
</feature>
<keyword evidence="5" id="KW-1185">Reference proteome</keyword>
<dbReference type="Gene3D" id="3.30.40.10">
    <property type="entry name" value="Zinc/RING finger domain, C3HC4 (zinc finger)"/>
    <property type="match status" value="1"/>
</dbReference>
<dbReference type="Proteomes" id="UP001061958">
    <property type="component" value="Unassembled WGS sequence"/>
</dbReference>